<feature type="compositionally biased region" description="Acidic residues" evidence="2">
    <location>
        <begin position="171"/>
        <end position="180"/>
    </location>
</feature>
<reference evidence="4 5" key="1">
    <citation type="submission" date="2014-11" db="EMBL/GenBank/DDBJ databases">
        <authorList>
            <person name="Zhu J."/>
            <person name="Qi W."/>
            <person name="Song R."/>
        </authorList>
    </citation>
    <scope>NUCLEOTIDE SEQUENCE [LARGE SCALE GENOMIC DNA]</scope>
</reference>
<dbReference type="EMBL" id="CDMY01000366">
    <property type="protein sequence ID" value="CEM06495.1"/>
    <property type="molecule type" value="Genomic_DNA"/>
</dbReference>
<dbReference type="AlphaFoldDB" id="A0A0G4F3S9"/>
<dbReference type="InterPro" id="IPR001841">
    <property type="entry name" value="Znf_RING"/>
</dbReference>
<dbReference type="Gene3D" id="3.30.40.10">
    <property type="entry name" value="Zinc/RING finger domain, C3HC4 (zinc finger)"/>
    <property type="match status" value="1"/>
</dbReference>
<gene>
    <name evidence="4" type="ORF">Vbra_5679</name>
</gene>
<keyword evidence="5" id="KW-1185">Reference proteome</keyword>
<keyword evidence="1" id="KW-0862">Zinc</keyword>
<feature type="region of interest" description="Disordered" evidence="2">
    <location>
        <begin position="90"/>
        <end position="114"/>
    </location>
</feature>
<dbReference type="PROSITE" id="PS50089">
    <property type="entry name" value="ZF_RING_2"/>
    <property type="match status" value="1"/>
</dbReference>
<name>A0A0G4F3S9_VITBC</name>
<dbReference type="VEuPathDB" id="CryptoDB:Vbra_5679"/>
<accession>A0A0G4F3S9</accession>
<evidence type="ECO:0000313" key="4">
    <source>
        <dbReference type="EMBL" id="CEM06495.1"/>
    </source>
</evidence>
<evidence type="ECO:0000259" key="3">
    <source>
        <dbReference type="PROSITE" id="PS50089"/>
    </source>
</evidence>
<organism evidence="4 5">
    <name type="scientific">Vitrella brassicaformis (strain CCMP3155)</name>
    <dbReference type="NCBI Taxonomy" id="1169540"/>
    <lineage>
        <taxon>Eukaryota</taxon>
        <taxon>Sar</taxon>
        <taxon>Alveolata</taxon>
        <taxon>Colpodellida</taxon>
        <taxon>Vitrellaceae</taxon>
        <taxon>Vitrella</taxon>
    </lineage>
</organism>
<feature type="domain" description="RING-type" evidence="3">
    <location>
        <begin position="188"/>
        <end position="240"/>
    </location>
</feature>
<feature type="region of interest" description="Disordered" evidence="2">
    <location>
        <begin position="162"/>
        <end position="184"/>
    </location>
</feature>
<keyword evidence="1" id="KW-0479">Metal-binding</keyword>
<evidence type="ECO:0000256" key="2">
    <source>
        <dbReference type="SAM" id="MobiDB-lite"/>
    </source>
</evidence>
<dbReference type="InterPro" id="IPR013083">
    <property type="entry name" value="Znf_RING/FYVE/PHD"/>
</dbReference>
<dbReference type="InParanoid" id="A0A0G4F3S9"/>
<evidence type="ECO:0000313" key="5">
    <source>
        <dbReference type="Proteomes" id="UP000041254"/>
    </source>
</evidence>
<protein>
    <recommendedName>
        <fullName evidence="3">RING-type domain-containing protein</fullName>
    </recommendedName>
</protein>
<keyword evidence="1" id="KW-0863">Zinc-finger</keyword>
<dbReference type="GO" id="GO:0008270">
    <property type="term" value="F:zinc ion binding"/>
    <property type="evidence" value="ECO:0007669"/>
    <property type="project" value="UniProtKB-KW"/>
</dbReference>
<evidence type="ECO:0000256" key="1">
    <source>
        <dbReference type="PROSITE-ProRule" id="PRU00175"/>
    </source>
</evidence>
<sequence>MTRVKTTRRLLEGPNAEKQAVLRRCGKPNRLILQKNASLFARAVNIGRTFLRVTTGGLLCADHNTNNQQRRVSCSAQQAQHDDDGEDLITFDGSPTQSHHHHLPAAAAAPSHSRRIDIHSLRLSQHTRGTRLSGRLLFSPSSVSSRAFHSAQSNQSWFDECMGEGATEGEGAAEGDEGSADEDKGDSCRLCWARLTEEAFHWTEDTTLFTLECGHTFHTACLKEKTSRRETMRRQLCDVCYAPISATDKLTIAKQFKQVDKAARAKHKRPPK</sequence>
<dbReference type="Proteomes" id="UP000041254">
    <property type="component" value="Unassembled WGS sequence"/>
</dbReference>
<proteinExistence type="predicted"/>
<dbReference type="SUPFAM" id="SSF57850">
    <property type="entry name" value="RING/U-box"/>
    <property type="match status" value="1"/>
</dbReference>